<evidence type="ECO:0000256" key="8">
    <source>
        <dbReference type="ARBA" id="ARBA00022723"/>
    </source>
</evidence>
<evidence type="ECO:0000256" key="5">
    <source>
        <dbReference type="ARBA" id="ARBA00012180"/>
    </source>
</evidence>
<dbReference type="EC" id="3.1.26.4" evidence="5"/>
<evidence type="ECO:0000256" key="10">
    <source>
        <dbReference type="ARBA" id="ARBA00022801"/>
    </source>
</evidence>
<proteinExistence type="inferred from homology"/>
<evidence type="ECO:0000256" key="2">
    <source>
        <dbReference type="ARBA" id="ARBA00001946"/>
    </source>
</evidence>
<dbReference type="CDD" id="cd09280">
    <property type="entry name" value="RNase_HI_eukaryote_like"/>
    <property type="match status" value="1"/>
</dbReference>
<evidence type="ECO:0000256" key="6">
    <source>
        <dbReference type="ARBA" id="ARBA00017721"/>
    </source>
</evidence>
<evidence type="ECO:0000259" key="13">
    <source>
        <dbReference type="PROSITE" id="PS50879"/>
    </source>
</evidence>
<dbReference type="InterPro" id="IPR011320">
    <property type="entry name" value="RNase_H1_N"/>
</dbReference>
<dbReference type="PANTHER" id="PTHR10642:SF26">
    <property type="entry name" value="RIBONUCLEASE H1"/>
    <property type="match status" value="1"/>
</dbReference>
<evidence type="ECO:0000313" key="14">
    <source>
        <dbReference type="EMBL" id="GAW08951.1"/>
    </source>
</evidence>
<dbReference type="GO" id="GO:0043137">
    <property type="term" value="P:DNA replication, removal of RNA primer"/>
    <property type="evidence" value="ECO:0007669"/>
    <property type="project" value="TreeGrafter"/>
</dbReference>
<feature type="domain" description="RNase H type-1" evidence="13">
    <location>
        <begin position="82"/>
        <end position="232"/>
    </location>
</feature>
<keyword evidence="7" id="KW-0540">Nuclease</keyword>
<dbReference type="GO" id="GO:0046872">
    <property type="term" value="F:metal ion binding"/>
    <property type="evidence" value="ECO:0007669"/>
    <property type="project" value="UniProtKB-KW"/>
</dbReference>
<dbReference type="GO" id="GO:0004523">
    <property type="term" value="F:RNA-DNA hybrid ribonuclease activity"/>
    <property type="evidence" value="ECO:0007669"/>
    <property type="project" value="UniProtKB-EC"/>
</dbReference>
<dbReference type="InterPro" id="IPR050092">
    <property type="entry name" value="RNase_H"/>
</dbReference>
<dbReference type="PROSITE" id="PS50879">
    <property type="entry name" value="RNASE_H_1"/>
    <property type="match status" value="1"/>
</dbReference>
<evidence type="ECO:0000256" key="1">
    <source>
        <dbReference type="ARBA" id="ARBA00000077"/>
    </source>
</evidence>
<keyword evidence="10" id="KW-0378">Hydrolase</keyword>
<dbReference type="InterPro" id="IPR037056">
    <property type="entry name" value="RNase_H1_N_sf"/>
</dbReference>
<evidence type="ECO:0000256" key="3">
    <source>
        <dbReference type="ARBA" id="ARBA00004065"/>
    </source>
</evidence>
<comment type="function">
    <text evidence="3">Endonuclease that specifically degrades the RNA of RNA-DNA hybrids.</text>
</comment>
<dbReference type="InterPro" id="IPR012337">
    <property type="entry name" value="RNaseH-like_sf"/>
</dbReference>
<gene>
    <name evidence="14" type="ORF">LENED_011065</name>
</gene>
<dbReference type="FunFam" id="3.40.970.10:FF:000002">
    <property type="entry name" value="Ribonuclease H"/>
    <property type="match status" value="1"/>
</dbReference>
<dbReference type="GO" id="GO:0003676">
    <property type="term" value="F:nucleic acid binding"/>
    <property type="evidence" value="ECO:0007669"/>
    <property type="project" value="InterPro"/>
</dbReference>
<comment type="cofactor">
    <cofactor evidence="2">
        <name>Mg(2+)</name>
        <dbReference type="ChEBI" id="CHEBI:18420"/>
    </cofactor>
</comment>
<comment type="catalytic activity">
    <reaction evidence="1">
        <text>Endonucleolytic cleavage to 5'-phosphomonoester.</text>
        <dbReference type="EC" id="3.1.26.4"/>
    </reaction>
</comment>
<evidence type="ECO:0000256" key="12">
    <source>
        <dbReference type="SAM" id="MobiDB-lite"/>
    </source>
</evidence>
<dbReference type="Pfam" id="PF01693">
    <property type="entry name" value="Cauli_VI"/>
    <property type="match status" value="1"/>
</dbReference>
<keyword evidence="8" id="KW-0479">Metal-binding</keyword>
<dbReference type="Proteomes" id="UP000188533">
    <property type="component" value="Unassembled WGS sequence"/>
</dbReference>
<dbReference type="Gene3D" id="3.30.420.10">
    <property type="entry name" value="Ribonuclease H-like superfamily/Ribonuclease H"/>
    <property type="match status" value="1"/>
</dbReference>
<dbReference type="STRING" id="5353.A0A1Q3EP34"/>
<evidence type="ECO:0000256" key="4">
    <source>
        <dbReference type="ARBA" id="ARBA00005300"/>
    </source>
</evidence>
<organism evidence="14 15">
    <name type="scientific">Lentinula edodes</name>
    <name type="common">Shiitake mushroom</name>
    <name type="synonym">Lentinus edodes</name>
    <dbReference type="NCBI Taxonomy" id="5353"/>
    <lineage>
        <taxon>Eukaryota</taxon>
        <taxon>Fungi</taxon>
        <taxon>Dikarya</taxon>
        <taxon>Basidiomycota</taxon>
        <taxon>Agaricomycotina</taxon>
        <taxon>Agaricomycetes</taxon>
        <taxon>Agaricomycetidae</taxon>
        <taxon>Agaricales</taxon>
        <taxon>Marasmiineae</taxon>
        <taxon>Omphalotaceae</taxon>
        <taxon>Lentinula</taxon>
    </lineage>
</organism>
<dbReference type="PANTHER" id="PTHR10642">
    <property type="entry name" value="RIBONUCLEASE H1"/>
    <property type="match status" value="1"/>
</dbReference>
<comment type="caution">
    <text evidence="14">The sequence shown here is derived from an EMBL/GenBank/DDBJ whole genome shotgun (WGS) entry which is preliminary data.</text>
</comment>
<dbReference type="EMBL" id="BDGU01000858">
    <property type="protein sequence ID" value="GAW08951.1"/>
    <property type="molecule type" value="Genomic_DNA"/>
</dbReference>
<keyword evidence="15" id="KW-1185">Reference proteome</keyword>
<dbReference type="SUPFAM" id="SSF53098">
    <property type="entry name" value="Ribonuclease H-like"/>
    <property type="match status" value="1"/>
</dbReference>
<dbReference type="InterPro" id="IPR009027">
    <property type="entry name" value="Ribosomal_bL9/RNase_H1_N"/>
</dbReference>
<name>A0A1Q3EP34_LENED</name>
<dbReference type="Gene3D" id="3.40.970.10">
    <property type="entry name" value="Ribonuclease H1, N-terminal domain"/>
    <property type="match status" value="1"/>
</dbReference>
<reference evidence="14 15" key="2">
    <citation type="submission" date="2017-02" db="EMBL/GenBank/DDBJ databases">
        <title>A genome survey and senescence transcriptome analysis in Lentinula edodes.</title>
        <authorList>
            <person name="Sakamoto Y."/>
            <person name="Nakade K."/>
            <person name="Sato S."/>
            <person name="Yoshida Y."/>
            <person name="Miyazaki K."/>
            <person name="Natsume S."/>
            <person name="Konno N."/>
        </authorList>
    </citation>
    <scope>NUCLEOTIDE SEQUENCE [LARGE SCALE GENOMIC DNA]</scope>
    <source>
        <strain evidence="14 15">NBRC 111202</strain>
    </source>
</reference>
<feature type="region of interest" description="Disordered" evidence="12">
    <location>
        <begin position="56"/>
        <end position="78"/>
    </location>
</feature>
<keyword evidence="11" id="KW-0460">Magnesium</keyword>
<evidence type="ECO:0000256" key="7">
    <source>
        <dbReference type="ARBA" id="ARBA00022722"/>
    </source>
</evidence>
<protein>
    <recommendedName>
        <fullName evidence="6">Ribonuclease H</fullName>
        <ecNumber evidence="5">3.1.26.4</ecNumber>
    </recommendedName>
</protein>
<sequence length="431" mass="48377">MAKSKGGYYAVKKGRVAGIYITWDECEEQVKGYPGAKYQKFVSKAQAEDYMGSVEVSPETVQPVRASNDTDSKSKPFKSIPSKEPLVVYCDGACKGNGKVGSVAGIGVWWGHNDSRNLAERCPGEQTNNRAELIAICRVLETTRFQKGPLTIKTDSKYSIRCFNDWLQKWLENDWRKADGSAVKNPELIHYVAILLSSRFRIGQSVKLEYVKGHSGIEGNEGADHLANLGAMMDEEDDRDWSALRKEYTTTLEKMIKERKSRQAAKNQAGSLEVIGMEEATRDLEKEPETEAVNTTAKGAPSINETKVRRVGDETDVNVKDEHIHKLPVVPFYASRRYSAGIAEPSEEDLEAFAQDLEEEENCQDVYASSFYKASQSKFVIERRYSAQVIKPSEEDLAAYADAWDEDIDSAVCLRMLYPLRSCFLNFSLSF</sequence>
<reference evidence="14 15" key="1">
    <citation type="submission" date="2016-08" db="EMBL/GenBank/DDBJ databases">
        <authorList>
            <consortium name="Lentinula edodes genome sequencing consortium"/>
            <person name="Sakamoto Y."/>
            <person name="Nakade K."/>
            <person name="Sato S."/>
            <person name="Yoshida Y."/>
            <person name="Miyazaki K."/>
            <person name="Natsume S."/>
            <person name="Konno N."/>
        </authorList>
    </citation>
    <scope>NUCLEOTIDE SEQUENCE [LARGE SCALE GENOMIC DNA]</scope>
    <source>
        <strain evidence="14 15">NBRC 111202</strain>
    </source>
</reference>
<accession>A0A1Q3EP34</accession>
<evidence type="ECO:0000256" key="9">
    <source>
        <dbReference type="ARBA" id="ARBA00022759"/>
    </source>
</evidence>
<dbReference type="SUPFAM" id="SSF55658">
    <property type="entry name" value="L9 N-domain-like"/>
    <property type="match status" value="1"/>
</dbReference>
<keyword evidence="9" id="KW-0255">Endonuclease</keyword>
<evidence type="ECO:0000313" key="15">
    <source>
        <dbReference type="Proteomes" id="UP000188533"/>
    </source>
</evidence>
<dbReference type="AlphaFoldDB" id="A0A1Q3EP34"/>
<dbReference type="Pfam" id="PF00075">
    <property type="entry name" value="RNase_H"/>
    <property type="match status" value="1"/>
</dbReference>
<comment type="similarity">
    <text evidence="4">Belongs to the RNase H family.</text>
</comment>
<dbReference type="InterPro" id="IPR036397">
    <property type="entry name" value="RNaseH_sf"/>
</dbReference>
<evidence type="ECO:0000256" key="11">
    <source>
        <dbReference type="ARBA" id="ARBA00022842"/>
    </source>
</evidence>
<dbReference type="InterPro" id="IPR002156">
    <property type="entry name" value="RNaseH_domain"/>
</dbReference>